<dbReference type="Proteomes" id="UP000813462">
    <property type="component" value="Unassembled WGS sequence"/>
</dbReference>
<evidence type="ECO:0000256" key="1">
    <source>
        <dbReference type="ARBA" id="ARBA00022737"/>
    </source>
</evidence>
<evidence type="ECO:0000313" key="3">
    <source>
        <dbReference type="EMBL" id="KAH7542035.1"/>
    </source>
</evidence>
<feature type="region of interest" description="Disordered" evidence="2">
    <location>
        <begin position="1"/>
        <end position="92"/>
    </location>
</feature>
<dbReference type="InterPro" id="IPR003409">
    <property type="entry name" value="MORN"/>
</dbReference>
<protein>
    <recommendedName>
        <fullName evidence="5">Protein TIC 100</fullName>
    </recommendedName>
</protein>
<proteinExistence type="predicted"/>
<dbReference type="PANTHER" id="PTHR43215:SF13">
    <property type="entry name" value="PROTEIN TIC 100"/>
    <property type="match status" value="1"/>
</dbReference>
<gene>
    <name evidence="3" type="ORF">FEM48_Zijuj02G0030700</name>
</gene>
<evidence type="ECO:0008006" key="5">
    <source>
        <dbReference type="Google" id="ProtNLM"/>
    </source>
</evidence>
<dbReference type="Pfam" id="PF02493">
    <property type="entry name" value="MORN"/>
    <property type="match status" value="3"/>
</dbReference>
<feature type="compositionally biased region" description="Acidic residues" evidence="2">
    <location>
        <begin position="43"/>
        <end position="62"/>
    </location>
</feature>
<dbReference type="SMART" id="SM00698">
    <property type="entry name" value="MORN"/>
    <property type="match status" value="3"/>
</dbReference>
<dbReference type="Gene3D" id="2.20.110.10">
    <property type="entry name" value="Histone H3 K4-specific methyltransferase SET7/9 N-terminal domain"/>
    <property type="match status" value="1"/>
</dbReference>
<evidence type="ECO:0000256" key="2">
    <source>
        <dbReference type="SAM" id="MobiDB-lite"/>
    </source>
</evidence>
<feature type="compositionally biased region" description="Basic and acidic residues" evidence="2">
    <location>
        <begin position="647"/>
        <end position="657"/>
    </location>
</feature>
<feature type="compositionally biased region" description="Acidic residues" evidence="2">
    <location>
        <begin position="678"/>
        <end position="695"/>
    </location>
</feature>
<feature type="compositionally biased region" description="Basic and acidic residues" evidence="2">
    <location>
        <begin position="1"/>
        <end position="20"/>
    </location>
</feature>
<dbReference type="GO" id="GO:0016020">
    <property type="term" value="C:membrane"/>
    <property type="evidence" value="ECO:0007669"/>
    <property type="project" value="UniProtKB-ARBA"/>
</dbReference>
<keyword evidence="1" id="KW-0677">Repeat</keyword>
<name>A0A978VT90_ZIZJJ</name>
<feature type="compositionally biased region" description="Acidic residues" evidence="2">
    <location>
        <begin position="23"/>
        <end position="35"/>
    </location>
</feature>
<feature type="compositionally biased region" description="Basic and acidic residues" evidence="2">
    <location>
        <begin position="705"/>
        <end position="716"/>
    </location>
</feature>
<comment type="caution">
    <text evidence="3">The sequence shown here is derived from an EMBL/GenBank/DDBJ whole genome shotgun (WGS) entry which is preliminary data.</text>
</comment>
<dbReference type="EMBL" id="JAEACU010000002">
    <property type="protein sequence ID" value="KAH7542035.1"/>
    <property type="molecule type" value="Genomic_DNA"/>
</dbReference>
<evidence type="ECO:0000313" key="4">
    <source>
        <dbReference type="Proteomes" id="UP000813462"/>
    </source>
</evidence>
<feature type="region of interest" description="Disordered" evidence="2">
    <location>
        <begin position="647"/>
        <end position="729"/>
    </location>
</feature>
<organism evidence="3 4">
    <name type="scientific">Ziziphus jujuba var. spinosa</name>
    <dbReference type="NCBI Taxonomy" id="714518"/>
    <lineage>
        <taxon>Eukaryota</taxon>
        <taxon>Viridiplantae</taxon>
        <taxon>Streptophyta</taxon>
        <taxon>Embryophyta</taxon>
        <taxon>Tracheophyta</taxon>
        <taxon>Spermatophyta</taxon>
        <taxon>Magnoliopsida</taxon>
        <taxon>eudicotyledons</taxon>
        <taxon>Gunneridae</taxon>
        <taxon>Pentapetalae</taxon>
        <taxon>rosids</taxon>
        <taxon>fabids</taxon>
        <taxon>Rosales</taxon>
        <taxon>Rhamnaceae</taxon>
        <taxon>Paliureae</taxon>
        <taxon>Ziziphus</taxon>
    </lineage>
</organism>
<accession>A0A978VT90</accession>
<sequence length="873" mass="101120">MANEEDSAKPTGSDEDRVPENESNPDQEQYPEDEEKSSSSSDADSDSDSDSDDSSEAEEEKEGAEQGREGVEEPLVYVRPGDEIPESENTPEVNVKLFSDILGSKRMRRQQEGEDRNYVFHEDLFDFPEDPEDWREEDLKELWADAPLDMTKPGWDPVWADEEDWDIVRDEIKAGRDPHIAPFYVPYRKPYPVIPDNHHDISNPKAVIEELDRIEEFLQWISYIFPDGSTYEGTVWDDLAHGKGVYVGEQGLVRYEGEWLQNMMEGHGVVEVDIPDIEPMPGSKLEAKMRAEGRIIARDYMTQEDREWLEKDIEDSVRLAGGTREIPFYERDEWIRQFGRKPEKGRYRYAGQWKHGRMHGCGVYEVNERTIYGRFYFGELLQDSTGCDEDVSALHSGIAEIAAGKARMFVNKPDGMVREQWGPYGDPQHPYFYEEEDVWMAPGFINQFYEVPDYWKTYVHEVDQEREMWLNSFYKSPLRIPMPAELEHWWSQDKTPEFILINKEPEPDPEDPSKLVYTEDPLILHTPTGRLINYIEDEEHGLRLFWQPPLKDGEAVDPEKAEFLPLGFDEFYGREKVVKEENILIRLLSKVENACKPAFDKLEKWIEEKRKARELKMELLRKELEFIEAELCLEEVIEDMDEELRRREKEEEKKMEVDSQETEVTSASANQEEKAQVEEEEEEEEEDEDEDEDDAAPSSFGSVSRDQDTSKGDQKGRKPRQSPFSASSLSFASSSLVSGVPSRLQQSILSWKKNREIKATTIPSCVEGPIDLLRTVNSVSFPPSLGATGNLRAKRKPLDFQVSKHSNRRIHRFRSLSVLSRRSPKEQKPSSCSWLHVVPETELGNILSLHIPVYHLEQYKEARCGEPVAFPLY</sequence>
<dbReference type="SUPFAM" id="SSF82185">
    <property type="entry name" value="Histone H3 K4-specific methyltransferase SET7/9 N-terminal domain"/>
    <property type="match status" value="1"/>
</dbReference>
<reference evidence="3" key="1">
    <citation type="journal article" date="2021" name="Front. Plant Sci.">
        <title>Chromosome-Scale Genome Assembly for Chinese Sour Jujube and Insights Into Its Genome Evolution and Domestication Signature.</title>
        <authorList>
            <person name="Shen L.-Y."/>
            <person name="Luo H."/>
            <person name="Wang X.-L."/>
            <person name="Wang X.-M."/>
            <person name="Qiu X.-J."/>
            <person name="Liu H."/>
            <person name="Zhou S.-S."/>
            <person name="Jia K.-H."/>
            <person name="Nie S."/>
            <person name="Bao Y.-T."/>
            <person name="Zhang R.-G."/>
            <person name="Yun Q.-Z."/>
            <person name="Chai Y.-H."/>
            <person name="Lu J.-Y."/>
            <person name="Li Y."/>
            <person name="Zhao S.-W."/>
            <person name="Mao J.-F."/>
            <person name="Jia S.-G."/>
            <person name="Mao Y.-M."/>
        </authorList>
    </citation>
    <scope>NUCLEOTIDE SEQUENCE</scope>
    <source>
        <strain evidence="3">AT0</strain>
        <tissue evidence="3">Leaf</tissue>
    </source>
</reference>
<dbReference type="OrthoDB" id="423343at2759"/>
<dbReference type="AlphaFoldDB" id="A0A978VT90"/>
<dbReference type="PANTHER" id="PTHR43215">
    <property type="entry name" value="RADIAL SPOKE HEAD 1 HOMOLOG"/>
    <property type="match status" value="1"/>
</dbReference>